<dbReference type="InterPro" id="IPR036249">
    <property type="entry name" value="Thioredoxin-like_sf"/>
</dbReference>
<evidence type="ECO:0000313" key="3">
    <source>
        <dbReference type="EMBL" id="QQD17847.1"/>
    </source>
</evidence>
<evidence type="ECO:0000256" key="1">
    <source>
        <dbReference type="SAM" id="SignalP"/>
    </source>
</evidence>
<sequence length="183" mass="20432">MWQSSANSSLTVLCRRVLLCLALLMPNSESLAADWQQQAGKPVPEFSLPDLAGNKRHALSDYRGQVVYLDFWASWCGPCRLSLPALNELYRELGPKGFTVLAVNVDAYEEEATDFLDAFPVAYPVLRDAERALPKRFGVRGMPTAFLIDQQGQLVGVHEGFRKGDADKLRRKVVHLLEVGRES</sequence>
<dbReference type="KEGG" id="snan:I6N98_16125"/>
<reference evidence="3 4" key="1">
    <citation type="submission" date="2020-12" db="EMBL/GenBank/DDBJ databases">
        <authorList>
            <person name="Shan Y."/>
        </authorList>
    </citation>
    <scope>NUCLEOTIDE SEQUENCE [LARGE SCALE GENOMIC DNA]</scope>
    <source>
        <strain evidence="4">csc3.9</strain>
    </source>
</reference>
<keyword evidence="1" id="KW-0732">Signal</keyword>
<dbReference type="AlphaFoldDB" id="A0A7T4R027"/>
<dbReference type="PROSITE" id="PS51352">
    <property type="entry name" value="THIOREDOXIN_2"/>
    <property type="match status" value="1"/>
</dbReference>
<dbReference type="GO" id="GO:0016491">
    <property type="term" value="F:oxidoreductase activity"/>
    <property type="evidence" value="ECO:0007669"/>
    <property type="project" value="InterPro"/>
</dbReference>
<name>A0A7T4R027_9GAMM</name>
<dbReference type="CDD" id="cd02966">
    <property type="entry name" value="TlpA_like_family"/>
    <property type="match status" value="1"/>
</dbReference>
<evidence type="ECO:0000313" key="4">
    <source>
        <dbReference type="Proteomes" id="UP000596063"/>
    </source>
</evidence>
<dbReference type="Gene3D" id="3.40.30.10">
    <property type="entry name" value="Glutaredoxin"/>
    <property type="match status" value="1"/>
</dbReference>
<dbReference type="InterPro" id="IPR013766">
    <property type="entry name" value="Thioredoxin_domain"/>
</dbReference>
<feature type="domain" description="Thioredoxin" evidence="2">
    <location>
        <begin position="37"/>
        <end position="178"/>
    </location>
</feature>
<protein>
    <submittedName>
        <fullName evidence="3">TlpA family protein disulfide reductase</fullName>
    </submittedName>
</protein>
<organism evidence="3 4">
    <name type="scientific">Spongiibacter nanhainus</name>
    <dbReference type="NCBI Taxonomy" id="2794344"/>
    <lineage>
        <taxon>Bacteria</taxon>
        <taxon>Pseudomonadati</taxon>
        <taxon>Pseudomonadota</taxon>
        <taxon>Gammaproteobacteria</taxon>
        <taxon>Cellvibrionales</taxon>
        <taxon>Spongiibacteraceae</taxon>
        <taxon>Spongiibacter</taxon>
    </lineage>
</organism>
<proteinExistence type="predicted"/>
<evidence type="ECO:0000259" key="2">
    <source>
        <dbReference type="PROSITE" id="PS51352"/>
    </source>
</evidence>
<keyword evidence="4" id="KW-1185">Reference proteome</keyword>
<dbReference type="SUPFAM" id="SSF52833">
    <property type="entry name" value="Thioredoxin-like"/>
    <property type="match status" value="1"/>
</dbReference>
<feature type="signal peptide" evidence="1">
    <location>
        <begin position="1"/>
        <end position="32"/>
    </location>
</feature>
<dbReference type="EMBL" id="CP066167">
    <property type="protein sequence ID" value="QQD17847.1"/>
    <property type="molecule type" value="Genomic_DNA"/>
</dbReference>
<dbReference type="Pfam" id="PF08534">
    <property type="entry name" value="Redoxin"/>
    <property type="match status" value="1"/>
</dbReference>
<dbReference type="PANTHER" id="PTHR42852">
    <property type="entry name" value="THIOL:DISULFIDE INTERCHANGE PROTEIN DSBE"/>
    <property type="match status" value="1"/>
</dbReference>
<dbReference type="InterPro" id="IPR050553">
    <property type="entry name" value="Thioredoxin_ResA/DsbE_sf"/>
</dbReference>
<dbReference type="InterPro" id="IPR013740">
    <property type="entry name" value="Redoxin"/>
</dbReference>
<accession>A0A7T4R027</accession>
<dbReference type="Proteomes" id="UP000596063">
    <property type="component" value="Chromosome"/>
</dbReference>
<dbReference type="PANTHER" id="PTHR42852:SF13">
    <property type="entry name" value="PROTEIN DIPZ"/>
    <property type="match status" value="1"/>
</dbReference>
<feature type="chain" id="PRO_5032756375" evidence="1">
    <location>
        <begin position="33"/>
        <end position="183"/>
    </location>
</feature>
<dbReference type="RefSeq" id="WP_198569346.1">
    <property type="nucleotide sequence ID" value="NZ_CP066167.1"/>
</dbReference>
<gene>
    <name evidence="3" type="ORF">I6N98_16125</name>
</gene>